<dbReference type="PANTHER" id="PTHR32309:SF31">
    <property type="entry name" value="CAPSULAR EXOPOLYSACCHARIDE FAMILY"/>
    <property type="match status" value="1"/>
</dbReference>
<keyword evidence="1" id="KW-1133">Transmembrane helix</keyword>
<dbReference type="RefSeq" id="WP_189090739.1">
    <property type="nucleotide sequence ID" value="NZ_BMQL01000012.1"/>
</dbReference>
<dbReference type="Gene3D" id="3.40.50.300">
    <property type="entry name" value="P-loop containing nucleotide triphosphate hydrolases"/>
    <property type="match status" value="1"/>
</dbReference>
<dbReference type="SUPFAM" id="SSF52540">
    <property type="entry name" value="P-loop containing nucleoside triphosphate hydrolases"/>
    <property type="match status" value="1"/>
</dbReference>
<gene>
    <name evidence="3" type="ORF">GCM10008957_24280</name>
</gene>
<evidence type="ECO:0000313" key="3">
    <source>
        <dbReference type="EMBL" id="GGR10705.1"/>
    </source>
</evidence>
<dbReference type="Pfam" id="PF01656">
    <property type="entry name" value="CbiA"/>
    <property type="match status" value="1"/>
</dbReference>
<name>A0A918C8Z7_9DEIO</name>
<keyword evidence="1" id="KW-0812">Transmembrane</keyword>
<dbReference type="Proteomes" id="UP000603865">
    <property type="component" value="Unassembled WGS sequence"/>
</dbReference>
<evidence type="ECO:0000259" key="2">
    <source>
        <dbReference type="Pfam" id="PF01656"/>
    </source>
</evidence>
<dbReference type="PANTHER" id="PTHR32309">
    <property type="entry name" value="TYROSINE-PROTEIN KINASE"/>
    <property type="match status" value="1"/>
</dbReference>
<dbReference type="EMBL" id="BMQL01000012">
    <property type="protein sequence ID" value="GGR10705.1"/>
    <property type="molecule type" value="Genomic_DNA"/>
</dbReference>
<organism evidence="3 4">
    <name type="scientific">Deinococcus ruber</name>
    <dbReference type="NCBI Taxonomy" id="1848197"/>
    <lineage>
        <taxon>Bacteria</taxon>
        <taxon>Thermotogati</taxon>
        <taxon>Deinococcota</taxon>
        <taxon>Deinococci</taxon>
        <taxon>Deinococcales</taxon>
        <taxon>Deinococcaceae</taxon>
        <taxon>Deinococcus</taxon>
    </lineage>
</organism>
<keyword evidence="1" id="KW-0472">Membrane</keyword>
<feature type="domain" description="CobQ/CobB/MinD/ParA nucleotide binding" evidence="2">
    <location>
        <begin position="355"/>
        <end position="510"/>
    </location>
</feature>
<sequence>MTMSGPTDLNLSALIATLRRAAVPVLVVGALLAILTYVYSSTRAKVYQATASIAALPGGSANTLINNTLVTAPTLPPSVVARAIRSPEVLQRAVALITSGAADSPQRRNLTTQLDRDLQDGTSNVVTLTADVNTDFIGAYEISAKAATPKLAQLTANSFVDAMLSWDKQRALQTIIRARQNLRSQQAALATGSVRSGLDTQTLTALRVDLAQKLQQISVLEQTVSGTLSGLASATLPLRTVEPKPARNAALVFAAVIFFGVLLAFALDALRRRIQLDDLREFSVPVMGMLPPVRGRLDSAQQLTLQSSQGILREQLDFVRVGLLSTLTHGRVGMLSALAHGTHVPAVVVSSALIGEGKSTVVAGLAANLAAHGQRVLVVDADVFRFQQLQLWMPRNQPRRAPDLQTAEGLQLWPQMIPGVDLAAPTTGSDVAQIAAAIRAASRQYDLVLVDTGPVLKVADTLALAMQMDGLLLVADAETSRVQVQRAFQETARMKVNVLGFVLNRSRESLQHGSYAYNPVQGNALDVP</sequence>
<feature type="transmembrane region" description="Helical" evidence="1">
    <location>
        <begin position="249"/>
        <end position="270"/>
    </location>
</feature>
<dbReference type="AlphaFoldDB" id="A0A918C8Z7"/>
<dbReference type="InterPro" id="IPR002586">
    <property type="entry name" value="CobQ/CobB/MinD/ParA_Nub-bd_dom"/>
</dbReference>
<accession>A0A918C8Z7</accession>
<comment type="caution">
    <text evidence="3">The sequence shown here is derived from an EMBL/GenBank/DDBJ whole genome shotgun (WGS) entry which is preliminary data.</text>
</comment>
<keyword evidence="4" id="KW-1185">Reference proteome</keyword>
<dbReference type="InterPro" id="IPR050445">
    <property type="entry name" value="Bact_polysacc_biosynth/exp"/>
</dbReference>
<dbReference type="InterPro" id="IPR027417">
    <property type="entry name" value="P-loop_NTPase"/>
</dbReference>
<reference evidence="3" key="1">
    <citation type="journal article" date="2014" name="Int. J. Syst. Evol. Microbiol.">
        <title>Complete genome sequence of Corynebacterium casei LMG S-19264T (=DSM 44701T), isolated from a smear-ripened cheese.</title>
        <authorList>
            <consortium name="US DOE Joint Genome Institute (JGI-PGF)"/>
            <person name="Walter F."/>
            <person name="Albersmeier A."/>
            <person name="Kalinowski J."/>
            <person name="Ruckert C."/>
        </authorList>
    </citation>
    <scope>NUCLEOTIDE SEQUENCE</scope>
    <source>
        <strain evidence="3">JCM 31311</strain>
    </source>
</reference>
<proteinExistence type="predicted"/>
<evidence type="ECO:0000313" key="4">
    <source>
        <dbReference type="Proteomes" id="UP000603865"/>
    </source>
</evidence>
<evidence type="ECO:0000256" key="1">
    <source>
        <dbReference type="SAM" id="Phobius"/>
    </source>
</evidence>
<protein>
    <submittedName>
        <fullName evidence="3">ExoP</fullName>
    </submittedName>
</protein>
<feature type="transmembrane region" description="Helical" evidence="1">
    <location>
        <begin position="21"/>
        <end position="39"/>
    </location>
</feature>
<reference evidence="3" key="2">
    <citation type="submission" date="2020-09" db="EMBL/GenBank/DDBJ databases">
        <authorList>
            <person name="Sun Q."/>
            <person name="Ohkuma M."/>
        </authorList>
    </citation>
    <scope>NUCLEOTIDE SEQUENCE</scope>
    <source>
        <strain evidence="3">JCM 31311</strain>
    </source>
</reference>